<dbReference type="Pfam" id="PF04333">
    <property type="entry name" value="MlaA"/>
    <property type="match status" value="1"/>
</dbReference>
<feature type="chain" id="PRO_5017265214" evidence="3">
    <location>
        <begin position="22"/>
        <end position="234"/>
    </location>
</feature>
<feature type="signal peptide" evidence="3">
    <location>
        <begin position="1"/>
        <end position="21"/>
    </location>
</feature>
<protein>
    <submittedName>
        <fullName evidence="4">Phospholipid-binding lipoprotein MlaA</fullName>
    </submittedName>
</protein>
<dbReference type="STRING" id="1122198.SAMN02745729_102276"/>
<dbReference type="InterPro" id="IPR007428">
    <property type="entry name" value="MlaA"/>
</dbReference>
<evidence type="ECO:0000313" key="5">
    <source>
        <dbReference type="Proteomes" id="UP000242469"/>
    </source>
</evidence>
<name>A0A1H4A5H9_9GAMM</name>
<evidence type="ECO:0000256" key="3">
    <source>
        <dbReference type="SAM" id="SignalP"/>
    </source>
</evidence>
<organism evidence="4 5">
    <name type="scientific">Marinobacterium iners DSM 11526</name>
    <dbReference type="NCBI Taxonomy" id="1122198"/>
    <lineage>
        <taxon>Bacteria</taxon>
        <taxon>Pseudomonadati</taxon>
        <taxon>Pseudomonadota</taxon>
        <taxon>Gammaproteobacteria</taxon>
        <taxon>Oceanospirillales</taxon>
        <taxon>Oceanospirillaceae</taxon>
        <taxon>Marinobacterium</taxon>
    </lineage>
</organism>
<dbReference type="PANTHER" id="PTHR30035:SF3">
    <property type="entry name" value="INTERMEMBRANE PHOSPHOLIPID TRANSPORT SYSTEM LIPOPROTEIN MLAA"/>
    <property type="match status" value="1"/>
</dbReference>
<comment type="similarity">
    <text evidence="1">Belongs to the MlaA family.</text>
</comment>
<dbReference type="EMBL" id="FNRJ01000002">
    <property type="protein sequence ID" value="SEA30931.1"/>
    <property type="molecule type" value="Genomic_DNA"/>
</dbReference>
<dbReference type="Proteomes" id="UP000242469">
    <property type="component" value="Unassembled WGS sequence"/>
</dbReference>
<dbReference type="RefSeq" id="WP_091823662.1">
    <property type="nucleotide sequence ID" value="NZ_FNRJ01000002.1"/>
</dbReference>
<sequence>MLKSALRTGLLVTGFSLAAIAAPLSANSEVDPWEGFNRPVFNFNEGVDKYALKPLAQGYRYVTPDIAEKGVSNFFDNLSDVRNLLNNLLQFKLEAAGQSFARLTFNSTFGLFGLIDVATPMGIAQKPEDFGQTLGYWGMPSGPYLVLPLLGPSNPRDGISLLADSAVDPVRQVGDTSDRNALYGLRLIDTRSRLLQAEQIISGDKYSFIRDAYMQRREYQINDKAVDVDYKNDF</sequence>
<dbReference type="PANTHER" id="PTHR30035">
    <property type="entry name" value="LIPOPROTEIN VACJ-RELATED"/>
    <property type="match status" value="1"/>
</dbReference>
<accession>A0A1H4A5H9</accession>
<keyword evidence="5" id="KW-1185">Reference proteome</keyword>
<reference evidence="5" key="1">
    <citation type="submission" date="2016-10" db="EMBL/GenBank/DDBJ databases">
        <authorList>
            <person name="Varghese N."/>
            <person name="Submissions S."/>
        </authorList>
    </citation>
    <scope>NUCLEOTIDE SEQUENCE [LARGE SCALE GENOMIC DNA]</scope>
    <source>
        <strain evidence="5">DSM 11526</strain>
    </source>
</reference>
<dbReference type="OrthoDB" id="9785326at2"/>
<evidence type="ECO:0000313" key="4">
    <source>
        <dbReference type="EMBL" id="SEA30931.1"/>
    </source>
</evidence>
<evidence type="ECO:0000256" key="1">
    <source>
        <dbReference type="ARBA" id="ARBA00010634"/>
    </source>
</evidence>
<keyword evidence="4" id="KW-0449">Lipoprotein</keyword>
<dbReference type="GO" id="GO:0016020">
    <property type="term" value="C:membrane"/>
    <property type="evidence" value="ECO:0007669"/>
    <property type="project" value="InterPro"/>
</dbReference>
<proteinExistence type="inferred from homology"/>
<gene>
    <name evidence="4" type="ORF">SAMN02745729_102276</name>
</gene>
<evidence type="ECO:0000256" key="2">
    <source>
        <dbReference type="ARBA" id="ARBA00022729"/>
    </source>
</evidence>
<keyword evidence="2 3" id="KW-0732">Signal</keyword>
<dbReference type="PRINTS" id="PR01805">
    <property type="entry name" value="VACJLIPOPROT"/>
</dbReference>
<dbReference type="GO" id="GO:0120010">
    <property type="term" value="P:intermembrane phospholipid transfer"/>
    <property type="evidence" value="ECO:0007669"/>
    <property type="project" value="TreeGrafter"/>
</dbReference>
<dbReference type="AlphaFoldDB" id="A0A1H4A5H9"/>